<dbReference type="PROSITE" id="PS51421">
    <property type="entry name" value="RAS"/>
    <property type="match status" value="1"/>
</dbReference>
<dbReference type="Proteomes" id="UP001470230">
    <property type="component" value="Unassembled WGS sequence"/>
</dbReference>
<evidence type="ECO:0000313" key="4">
    <source>
        <dbReference type="Proteomes" id="UP001470230"/>
    </source>
</evidence>
<name>A0ABR2IQ83_9EUKA</name>
<dbReference type="PANTHER" id="PTHR47978">
    <property type="match status" value="1"/>
</dbReference>
<evidence type="ECO:0000313" key="3">
    <source>
        <dbReference type="EMBL" id="KAK8867066.1"/>
    </source>
</evidence>
<organism evidence="3 4">
    <name type="scientific">Tritrichomonas musculus</name>
    <dbReference type="NCBI Taxonomy" id="1915356"/>
    <lineage>
        <taxon>Eukaryota</taxon>
        <taxon>Metamonada</taxon>
        <taxon>Parabasalia</taxon>
        <taxon>Tritrichomonadida</taxon>
        <taxon>Tritrichomonadidae</taxon>
        <taxon>Tritrichomonas</taxon>
    </lineage>
</organism>
<protein>
    <recommendedName>
        <fullName evidence="5">Small GTP-binding protein</fullName>
    </recommendedName>
</protein>
<evidence type="ECO:0000256" key="1">
    <source>
        <dbReference type="ARBA" id="ARBA00022741"/>
    </source>
</evidence>
<sequence length="211" mass="23489">MSGTNEDTPSFKVVFVGDSTVGKTSIIHKFLHLDEATTSTLGATTTRVDTTYNNTPLVMNVWDTAGQDNFRNLVPIYAKGSQAAVIVFDQSKNESFEHVKNWYDYLNQHVQNLKIILAANKSDLKSEVDFNVVYQWAAEHNIEMIKTSAKDGTNVETLFDTVAKALYLTMQEKEKEKSKKGDGSKKKDDHDAVVVSVDKDEKNGKKGGCCK</sequence>
<dbReference type="SMART" id="SM00176">
    <property type="entry name" value="RAN"/>
    <property type="match status" value="1"/>
</dbReference>
<proteinExistence type="predicted"/>
<dbReference type="SMART" id="SM00173">
    <property type="entry name" value="RAS"/>
    <property type="match status" value="1"/>
</dbReference>
<dbReference type="InterPro" id="IPR001806">
    <property type="entry name" value="Small_GTPase"/>
</dbReference>
<dbReference type="NCBIfam" id="TIGR00231">
    <property type="entry name" value="small_GTP"/>
    <property type="match status" value="1"/>
</dbReference>
<dbReference type="SUPFAM" id="SSF52540">
    <property type="entry name" value="P-loop containing nucleoside triphosphate hydrolases"/>
    <property type="match status" value="1"/>
</dbReference>
<accession>A0ABR2IQ83</accession>
<dbReference type="InterPro" id="IPR005225">
    <property type="entry name" value="Small_GTP-bd"/>
</dbReference>
<evidence type="ECO:0000256" key="2">
    <source>
        <dbReference type="SAM" id="MobiDB-lite"/>
    </source>
</evidence>
<dbReference type="Pfam" id="PF00071">
    <property type="entry name" value="Ras"/>
    <property type="match status" value="1"/>
</dbReference>
<dbReference type="PRINTS" id="PR00449">
    <property type="entry name" value="RASTRNSFRMNG"/>
</dbReference>
<dbReference type="PROSITE" id="PS51419">
    <property type="entry name" value="RAB"/>
    <property type="match status" value="1"/>
</dbReference>
<feature type="region of interest" description="Disordered" evidence="2">
    <location>
        <begin position="174"/>
        <end position="211"/>
    </location>
</feature>
<gene>
    <name evidence="3" type="ORF">M9Y10_010035</name>
</gene>
<dbReference type="InterPro" id="IPR027417">
    <property type="entry name" value="P-loop_NTPase"/>
</dbReference>
<dbReference type="CDD" id="cd00154">
    <property type="entry name" value="Rab"/>
    <property type="match status" value="1"/>
</dbReference>
<feature type="compositionally biased region" description="Basic and acidic residues" evidence="2">
    <location>
        <begin position="174"/>
        <end position="204"/>
    </location>
</feature>
<keyword evidence="4" id="KW-1185">Reference proteome</keyword>
<keyword evidence="1" id="KW-0547">Nucleotide-binding</keyword>
<evidence type="ECO:0008006" key="5">
    <source>
        <dbReference type="Google" id="ProtNLM"/>
    </source>
</evidence>
<dbReference type="Gene3D" id="3.40.50.300">
    <property type="entry name" value="P-loop containing nucleotide triphosphate hydrolases"/>
    <property type="match status" value="1"/>
</dbReference>
<comment type="caution">
    <text evidence="3">The sequence shown here is derived from an EMBL/GenBank/DDBJ whole genome shotgun (WGS) entry which is preliminary data.</text>
</comment>
<dbReference type="EMBL" id="JAPFFF010000015">
    <property type="protein sequence ID" value="KAK8867066.1"/>
    <property type="molecule type" value="Genomic_DNA"/>
</dbReference>
<dbReference type="SMART" id="SM00175">
    <property type="entry name" value="RAB"/>
    <property type="match status" value="1"/>
</dbReference>
<reference evidence="3 4" key="1">
    <citation type="submission" date="2024-04" db="EMBL/GenBank/DDBJ databases">
        <title>Tritrichomonas musculus Genome.</title>
        <authorList>
            <person name="Alves-Ferreira E."/>
            <person name="Grigg M."/>
            <person name="Lorenzi H."/>
            <person name="Galac M."/>
        </authorList>
    </citation>
    <scope>NUCLEOTIDE SEQUENCE [LARGE SCALE GENOMIC DNA]</scope>
    <source>
        <strain evidence="3 4">EAF2021</strain>
    </source>
</reference>
<dbReference type="SMART" id="SM00174">
    <property type="entry name" value="RHO"/>
    <property type="match status" value="1"/>
</dbReference>